<dbReference type="Proteomes" id="UP000254235">
    <property type="component" value="Unassembled WGS sequence"/>
</dbReference>
<dbReference type="EMBL" id="UGTP01000003">
    <property type="protein sequence ID" value="SUC37705.1"/>
    <property type="molecule type" value="Genomic_DNA"/>
</dbReference>
<organism evidence="1 2">
    <name type="scientific">Prevotella pallens</name>
    <dbReference type="NCBI Taxonomy" id="60133"/>
    <lineage>
        <taxon>Bacteria</taxon>
        <taxon>Pseudomonadati</taxon>
        <taxon>Bacteroidota</taxon>
        <taxon>Bacteroidia</taxon>
        <taxon>Bacteroidales</taxon>
        <taxon>Prevotellaceae</taxon>
        <taxon>Prevotella</taxon>
    </lineage>
</organism>
<evidence type="ECO:0000313" key="2">
    <source>
        <dbReference type="Proteomes" id="UP000254235"/>
    </source>
</evidence>
<reference evidence="1 2" key="1">
    <citation type="submission" date="2018-06" db="EMBL/GenBank/DDBJ databases">
        <authorList>
            <consortium name="Pathogen Informatics"/>
            <person name="Doyle S."/>
        </authorList>
    </citation>
    <scope>NUCLEOTIDE SEQUENCE [LARGE SCALE GENOMIC DNA]</scope>
    <source>
        <strain evidence="1 2">NCTC13043</strain>
    </source>
</reference>
<sequence length="123" mass="13673">MVGENPTLYSHVKSPNSQLDLLGLDVYALVATHDGWYPVYEYGTKDPIAYTKLNKGDVYKIGETQHPKTRYSQVRLDEARINRSKATAVAFDADGNIIPAGVKMKPISQGGTKKLIVNWKTAY</sequence>
<name>A0A379G9S7_9BACT</name>
<evidence type="ECO:0000313" key="1">
    <source>
        <dbReference type="EMBL" id="SUC37705.1"/>
    </source>
</evidence>
<dbReference type="AlphaFoldDB" id="A0A379G9S7"/>
<proteinExistence type="predicted"/>
<gene>
    <name evidence="1" type="ORF">NCTC13043_02201</name>
</gene>
<protein>
    <submittedName>
        <fullName evidence="1">Uncharacterized protein</fullName>
    </submittedName>
</protein>
<accession>A0A379G9S7</accession>